<keyword evidence="2" id="KW-0812">Transmembrane</keyword>
<evidence type="ECO:0000313" key="5">
    <source>
        <dbReference type="Proteomes" id="UP000294933"/>
    </source>
</evidence>
<protein>
    <submittedName>
        <fullName evidence="4">Alpha/beta-hydrolase</fullName>
    </submittedName>
</protein>
<dbReference type="InterPro" id="IPR006693">
    <property type="entry name" value="AB_hydrolase_lipase"/>
</dbReference>
<keyword evidence="2" id="KW-0472">Membrane</keyword>
<proteinExistence type="predicted"/>
<organism evidence="4 5">
    <name type="scientific">Rickenella mellea</name>
    <dbReference type="NCBI Taxonomy" id="50990"/>
    <lineage>
        <taxon>Eukaryota</taxon>
        <taxon>Fungi</taxon>
        <taxon>Dikarya</taxon>
        <taxon>Basidiomycota</taxon>
        <taxon>Agaricomycotina</taxon>
        <taxon>Agaricomycetes</taxon>
        <taxon>Hymenochaetales</taxon>
        <taxon>Rickenellaceae</taxon>
        <taxon>Rickenella</taxon>
    </lineage>
</organism>
<evidence type="ECO:0000256" key="1">
    <source>
        <dbReference type="SAM" id="MobiDB-lite"/>
    </source>
</evidence>
<dbReference type="STRING" id="50990.A0A4R5XD87"/>
<feature type="transmembrane region" description="Helical" evidence="2">
    <location>
        <begin position="347"/>
        <end position="368"/>
    </location>
</feature>
<dbReference type="OrthoDB" id="9974421at2759"/>
<evidence type="ECO:0000313" key="4">
    <source>
        <dbReference type="EMBL" id="TDL29009.1"/>
    </source>
</evidence>
<evidence type="ECO:0000256" key="2">
    <source>
        <dbReference type="SAM" id="Phobius"/>
    </source>
</evidence>
<dbReference type="AlphaFoldDB" id="A0A4R5XD87"/>
<feature type="domain" description="Partial AB-hydrolase lipase" evidence="3">
    <location>
        <begin position="133"/>
        <end position="194"/>
    </location>
</feature>
<dbReference type="Gene3D" id="3.40.50.1820">
    <property type="entry name" value="alpha/beta hydrolase"/>
    <property type="match status" value="1"/>
</dbReference>
<accession>A0A4R5XD87</accession>
<dbReference type="SUPFAM" id="SSF53474">
    <property type="entry name" value="alpha/beta-Hydrolases"/>
    <property type="match status" value="1"/>
</dbReference>
<gene>
    <name evidence="4" type="ORF">BD410DRAFT_779285</name>
</gene>
<dbReference type="VEuPathDB" id="FungiDB:BD410DRAFT_779285"/>
<sequence>MPSTIISAVNGRSRSSSSQSSRSQTPRPPLTPQGPDGHWGGPIPGRPVSFISPVHGDFKFYNPSFYNRVKLCITQSVSFVIASTLLIGVVFWAVLVEISIQIARRRAVDKPKANFLPWEDCEKWKKEKCSEDVRYYAQQAGFDIADEEVETEDGFYLRMHRVINPRHKSDNVKGGYPVLILHGLFQCSGAFVTSEERSLAFWLSEHGGYQVFLGNTRGIFNMGHRNISRSDPRFWDWTIRELAMYDLPAMIEYVCDVTGYDKIAFIGHSQGNGLAFLSLSQGMRPDIGDRLSCFIALAPAVFAGPLTHGFPFNHLSRVGWSRWKFMFGVLDFIPLMRYSYAMVPSKFFALIGYAMFAYLFSWTDTNWLKRRKAKVFRFTPTPVSSASIFWWCGKGGFAERKCTMDDSMPKWFDESFPPLAIYYGGRDFLVATDPLLERLEKREKDVRLLRVMKVEDSEHCDFYLAADAVEWCFSSFTEDIERTRTDKVIDSTLIDTTV</sequence>
<keyword evidence="5" id="KW-1185">Reference proteome</keyword>
<evidence type="ECO:0000259" key="3">
    <source>
        <dbReference type="Pfam" id="PF04083"/>
    </source>
</evidence>
<keyword evidence="4" id="KW-0378">Hydrolase</keyword>
<dbReference type="GO" id="GO:0006629">
    <property type="term" value="P:lipid metabolic process"/>
    <property type="evidence" value="ECO:0007669"/>
    <property type="project" value="InterPro"/>
</dbReference>
<keyword evidence="2" id="KW-1133">Transmembrane helix</keyword>
<feature type="region of interest" description="Disordered" evidence="1">
    <location>
        <begin position="1"/>
        <end position="42"/>
    </location>
</feature>
<dbReference type="InterPro" id="IPR029058">
    <property type="entry name" value="AB_hydrolase_fold"/>
</dbReference>
<feature type="transmembrane region" description="Helical" evidence="2">
    <location>
        <begin position="77"/>
        <end position="96"/>
    </location>
</feature>
<reference evidence="4 5" key="1">
    <citation type="submission" date="2018-06" db="EMBL/GenBank/DDBJ databases">
        <title>A transcriptomic atlas of mushroom development highlights an independent origin of complex multicellularity.</title>
        <authorList>
            <consortium name="DOE Joint Genome Institute"/>
            <person name="Krizsan K."/>
            <person name="Almasi E."/>
            <person name="Merenyi Z."/>
            <person name="Sahu N."/>
            <person name="Viragh M."/>
            <person name="Koszo T."/>
            <person name="Mondo S."/>
            <person name="Kiss B."/>
            <person name="Balint B."/>
            <person name="Kues U."/>
            <person name="Barry K."/>
            <person name="Hegedus J.C."/>
            <person name="Henrissat B."/>
            <person name="Johnson J."/>
            <person name="Lipzen A."/>
            <person name="Ohm R."/>
            <person name="Nagy I."/>
            <person name="Pangilinan J."/>
            <person name="Yan J."/>
            <person name="Xiong Y."/>
            <person name="Grigoriev I.V."/>
            <person name="Hibbett D.S."/>
            <person name="Nagy L.G."/>
        </authorList>
    </citation>
    <scope>NUCLEOTIDE SEQUENCE [LARGE SCALE GENOMIC DNA]</scope>
    <source>
        <strain evidence="4 5">SZMC22713</strain>
    </source>
</reference>
<dbReference type="PANTHER" id="PTHR11005">
    <property type="entry name" value="LYSOSOMAL ACID LIPASE-RELATED"/>
    <property type="match status" value="1"/>
</dbReference>
<name>A0A4R5XD87_9AGAM</name>
<feature type="compositionally biased region" description="Low complexity" evidence="1">
    <location>
        <begin position="12"/>
        <end position="24"/>
    </location>
</feature>
<dbReference type="Pfam" id="PF04083">
    <property type="entry name" value="Abhydro_lipase"/>
    <property type="match status" value="1"/>
</dbReference>
<dbReference type="Proteomes" id="UP000294933">
    <property type="component" value="Unassembled WGS sequence"/>
</dbReference>
<dbReference type="EMBL" id="ML170156">
    <property type="protein sequence ID" value="TDL29009.1"/>
    <property type="molecule type" value="Genomic_DNA"/>
</dbReference>
<dbReference type="GO" id="GO:0016787">
    <property type="term" value="F:hydrolase activity"/>
    <property type="evidence" value="ECO:0007669"/>
    <property type="project" value="UniProtKB-KW"/>
</dbReference>